<evidence type="ECO:0000313" key="2">
    <source>
        <dbReference type="EMBL" id="POF29821.1"/>
    </source>
</evidence>
<sequence>MSQLVIAYFLTVSVFLTVDFIWLSQIATRFYFDRLGHLMMDKPNMAAAAAFYVVYVVGIIIFAVGPALKNGSLGSAVVYGALFGFFTYATYDFTNFATLKNWPVSVVIVDIAWGTTLSAFSAGAGYVLTRLVS</sequence>
<dbReference type="Pfam" id="PF09945">
    <property type="entry name" value="DUF2177"/>
    <property type="match status" value="1"/>
</dbReference>
<gene>
    <name evidence="2" type="ORF">CLV41_108246</name>
</gene>
<dbReference type="InterPro" id="IPR018687">
    <property type="entry name" value="DUF2177_membr"/>
</dbReference>
<evidence type="ECO:0000313" key="3">
    <source>
        <dbReference type="Proteomes" id="UP000236959"/>
    </source>
</evidence>
<keyword evidence="1" id="KW-1133">Transmembrane helix</keyword>
<organism evidence="2 3">
    <name type="scientific">Roseibium marinum</name>
    <dbReference type="NCBI Taxonomy" id="281252"/>
    <lineage>
        <taxon>Bacteria</taxon>
        <taxon>Pseudomonadati</taxon>
        <taxon>Pseudomonadota</taxon>
        <taxon>Alphaproteobacteria</taxon>
        <taxon>Hyphomicrobiales</taxon>
        <taxon>Stappiaceae</taxon>
        <taxon>Roseibium</taxon>
    </lineage>
</organism>
<feature type="transmembrane region" description="Helical" evidence="1">
    <location>
        <begin position="71"/>
        <end position="91"/>
    </location>
</feature>
<proteinExistence type="predicted"/>
<evidence type="ECO:0000256" key="1">
    <source>
        <dbReference type="SAM" id="Phobius"/>
    </source>
</evidence>
<dbReference type="Proteomes" id="UP000236959">
    <property type="component" value="Unassembled WGS sequence"/>
</dbReference>
<feature type="transmembrane region" description="Helical" evidence="1">
    <location>
        <begin position="6"/>
        <end position="24"/>
    </location>
</feature>
<reference evidence="2 3" key="1">
    <citation type="submission" date="2018-01" db="EMBL/GenBank/DDBJ databases">
        <title>Genomic Encyclopedia of Archaeal and Bacterial Type Strains, Phase II (KMG-II): from individual species to whole genera.</title>
        <authorList>
            <person name="Goeker M."/>
        </authorList>
    </citation>
    <scope>NUCLEOTIDE SEQUENCE [LARGE SCALE GENOMIC DNA]</scope>
    <source>
        <strain evidence="2 3">DSM 17023</strain>
    </source>
</reference>
<keyword evidence="3" id="KW-1185">Reference proteome</keyword>
<dbReference type="AlphaFoldDB" id="A0A2S3UQ38"/>
<dbReference type="EMBL" id="PPCN01000008">
    <property type="protein sequence ID" value="POF29821.1"/>
    <property type="molecule type" value="Genomic_DNA"/>
</dbReference>
<name>A0A2S3UQ38_9HYPH</name>
<keyword evidence="1" id="KW-0472">Membrane</keyword>
<accession>A0A2S3UQ38</accession>
<keyword evidence="1" id="KW-0812">Transmembrane</keyword>
<comment type="caution">
    <text evidence="2">The sequence shown here is derived from an EMBL/GenBank/DDBJ whole genome shotgun (WGS) entry which is preliminary data.</text>
</comment>
<protein>
    <submittedName>
        <fullName evidence="2">Putative membrane protein</fullName>
    </submittedName>
</protein>
<feature type="transmembrane region" description="Helical" evidence="1">
    <location>
        <begin position="103"/>
        <end position="128"/>
    </location>
</feature>
<dbReference type="OrthoDB" id="166547at2"/>
<dbReference type="RefSeq" id="WP_103223866.1">
    <property type="nucleotide sequence ID" value="NZ_PPCN01000008.1"/>
</dbReference>
<feature type="transmembrane region" description="Helical" evidence="1">
    <location>
        <begin position="45"/>
        <end position="65"/>
    </location>
</feature>